<feature type="transmembrane region" description="Helical" evidence="2">
    <location>
        <begin position="261"/>
        <end position="284"/>
    </location>
</feature>
<dbReference type="AlphaFoldDB" id="A0A9P4GAZ5"/>
<gene>
    <name evidence="3" type="ORF">K460DRAFT_319525</name>
</gene>
<dbReference type="OrthoDB" id="3357002at2759"/>
<feature type="transmembrane region" description="Helical" evidence="2">
    <location>
        <begin position="34"/>
        <end position="54"/>
    </location>
</feature>
<dbReference type="EMBL" id="ML976618">
    <property type="protein sequence ID" value="KAF1841944.1"/>
    <property type="molecule type" value="Genomic_DNA"/>
</dbReference>
<feature type="transmembrane region" description="Helical" evidence="2">
    <location>
        <begin position="219"/>
        <end position="241"/>
    </location>
</feature>
<feature type="compositionally biased region" description="Low complexity" evidence="1">
    <location>
        <begin position="582"/>
        <end position="592"/>
    </location>
</feature>
<feature type="transmembrane region" description="Helical" evidence="2">
    <location>
        <begin position="173"/>
        <end position="198"/>
    </location>
</feature>
<comment type="caution">
    <text evidence="3">The sequence shown here is derived from an EMBL/GenBank/DDBJ whole genome shotgun (WGS) entry which is preliminary data.</text>
</comment>
<evidence type="ECO:0000256" key="2">
    <source>
        <dbReference type="SAM" id="Phobius"/>
    </source>
</evidence>
<keyword evidence="4" id="KW-1185">Reference proteome</keyword>
<sequence length="662" mass="72953">MSGTQRQSQVTGGGPPYRSNTAGLGGKPELIPDVPISAVFLALYLIFGVIHIKIFKNNKGRGHKFVFNGAILGLCKIRIITMSLRIAWACHPKNIGLAITANVFVYVGTIILYMVDWFFVQRIVRGQHARIGWSTPYRIFHRGALACLVIMLFMLMTASIWQSFTLNSEKLRIFHAIFVTAQTYFTVFCLAPAVLVLLSFTIPRTEVEKFGAGRLGINIIILLIAVAVLSVGQIFRCVLAWLPSTPLRNAQGQPVDTPWYLHKACFYVFNFVTEIIVIIMFALVRVDLRFYIPNGSRIAGDYSGRNSRYTVNTIDSEKDLTQAGGVSMTHQNNSSQTLHQYQTSVFEDTHTLADSLKYGSSTLEVDKKTGNWKVKRVSTESTSARNSLHSSRGSAVSHHDRKSLVNGDIPPVPDIPTQWPLPDSAPPHSSKPVLEHPNPQSRRGTPKRTFEIEGHHLNDFDIGDAVTDALTKLEQNSDKNKLHPPTPPPHYNCCTAPIEVYKPTLPGKNEKQPATCPTCRNHSTDPSNSTLSSTQQNNDPQSSSSSDTTNASTQPDAPKRPQTPTQMPQQATAALTSHPTRQQQQQQQSSSSGTRSVSDSAAVTHASSSWYRSSGSTSSSADARDYASAHEEEVKRVSFDSAPALVSPIREMKPQRGSLMRS</sequence>
<keyword evidence="2" id="KW-0812">Transmembrane</keyword>
<protein>
    <submittedName>
        <fullName evidence="3">Uncharacterized protein</fullName>
    </submittedName>
</protein>
<keyword evidence="2" id="KW-0472">Membrane</keyword>
<dbReference type="PANTHER" id="PTHR35184:SF1">
    <property type="entry name" value="INTEGRAL MEMBRANE PROTEIN"/>
    <property type="match status" value="1"/>
</dbReference>
<feature type="transmembrane region" description="Helical" evidence="2">
    <location>
        <begin position="95"/>
        <end position="119"/>
    </location>
</feature>
<feature type="compositionally biased region" description="Low complexity" evidence="1">
    <location>
        <begin position="527"/>
        <end position="554"/>
    </location>
</feature>
<feature type="compositionally biased region" description="Polar residues" evidence="1">
    <location>
        <begin position="379"/>
        <end position="394"/>
    </location>
</feature>
<dbReference type="InterPro" id="IPR021460">
    <property type="entry name" value="DUF3112"/>
</dbReference>
<feature type="compositionally biased region" description="Basic and acidic residues" evidence="1">
    <location>
        <begin position="622"/>
        <end position="638"/>
    </location>
</feature>
<feature type="region of interest" description="Disordered" evidence="1">
    <location>
        <begin position="376"/>
        <end position="446"/>
    </location>
</feature>
<dbReference type="Pfam" id="PF11309">
    <property type="entry name" value="DUF3112"/>
    <property type="match status" value="1"/>
</dbReference>
<dbReference type="GeneID" id="63847678"/>
<feature type="compositionally biased region" description="Low complexity" evidence="1">
    <location>
        <begin position="562"/>
        <end position="574"/>
    </location>
</feature>
<proteinExistence type="predicted"/>
<reference evidence="3" key="1">
    <citation type="submission" date="2020-01" db="EMBL/GenBank/DDBJ databases">
        <authorList>
            <consortium name="DOE Joint Genome Institute"/>
            <person name="Haridas S."/>
            <person name="Albert R."/>
            <person name="Binder M."/>
            <person name="Bloem J."/>
            <person name="Labutti K."/>
            <person name="Salamov A."/>
            <person name="Andreopoulos B."/>
            <person name="Baker S.E."/>
            <person name="Barry K."/>
            <person name="Bills G."/>
            <person name="Bluhm B.H."/>
            <person name="Cannon C."/>
            <person name="Castanera R."/>
            <person name="Culley D.E."/>
            <person name="Daum C."/>
            <person name="Ezra D."/>
            <person name="Gonzalez J.B."/>
            <person name="Henrissat B."/>
            <person name="Kuo A."/>
            <person name="Liang C."/>
            <person name="Lipzen A."/>
            <person name="Lutzoni F."/>
            <person name="Magnuson J."/>
            <person name="Mondo S."/>
            <person name="Nolan M."/>
            <person name="Ohm R."/>
            <person name="Pangilinan J."/>
            <person name="Park H.-J."/>
            <person name="Ramirez L."/>
            <person name="Alfaro M."/>
            <person name="Sun H."/>
            <person name="Tritt A."/>
            <person name="Yoshinaga Y."/>
            <person name="Zwiers L.-H."/>
            <person name="Turgeon B.G."/>
            <person name="Goodwin S.B."/>
            <person name="Spatafora J.W."/>
            <person name="Crous P.W."/>
            <person name="Grigoriev I.V."/>
        </authorList>
    </citation>
    <scope>NUCLEOTIDE SEQUENCE</scope>
    <source>
        <strain evidence="3">CBS 394.84</strain>
    </source>
</reference>
<evidence type="ECO:0000313" key="3">
    <source>
        <dbReference type="EMBL" id="KAF1841944.1"/>
    </source>
</evidence>
<keyword evidence="2" id="KW-1133">Transmembrane helix</keyword>
<name>A0A9P4GAZ5_9PLEO</name>
<dbReference type="Proteomes" id="UP000800039">
    <property type="component" value="Unassembled WGS sequence"/>
</dbReference>
<dbReference type="PANTHER" id="PTHR35184">
    <property type="entry name" value="YALI0C10208P"/>
    <property type="match status" value="1"/>
</dbReference>
<evidence type="ECO:0000256" key="1">
    <source>
        <dbReference type="SAM" id="MobiDB-lite"/>
    </source>
</evidence>
<organism evidence="3 4">
    <name type="scientific">Cucurbitaria berberidis CBS 394.84</name>
    <dbReference type="NCBI Taxonomy" id="1168544"/>
    <lineage>
        <taxon>Eukaryota</taxon>
        <taxon>Fungi</taxon>
        <taxon>Dikarya</taxon>
        <taxon>Ascomycota</taxon>
        <taxon>Pezizomycotina</taxon>
        <taxon>Dothideomycetes</taxon>
        <taxon>Pleosporomycetidae</taxon>
        <taxon>Pleosporales</taxon>
        <taxon>Pleosporineae</taxon>
        <taxon>Cucurbitariaceae</taxon>
        <taxon>Cucurbitaria</taxon>
    </lineage>
</organism>
<dbReference type="RefSeq" id="XP_040784507.1">
    <property type="nucleotide sequence ID" value="XM_040930426.1"/>
</dbReference>
<evidence type="ECO:0000313" key="4">
    <source>
        <dbReference type="Proteomes" id="UP000800039"/>
    </source>
</evidence>
<feature type="transmembrane region" description="Helical" evidence="2">
    <location>
        <begin position="66"/>
        <end position="89"/>
    </location>
</feature>
<accession>A0A9P4GAZ5</accession>
<feature type="region of interest" description="Disordered" evidence="1">
    <location>
        <begin position="504"/>
        <end position="662"/>
    </location>
</feature>
<feature type="transmembrane region" description="Helical" evidence="2">
    <location>
        <begin position="139"/>
        <end position="161"/>
    </location>
</feature>
<feature type="compositionally biased region" description="Low complexity" evidence="1">
    <location>
        <begin position="607"/>
        <end position="621"/>
    </location>
</feature>